<dbReference type="Proteomes" id="UP000628736">
    <property type="component" value="Unassembled WGS sequence"/>
</dbReference>
<dbReference type="InterPro" id="IPR013325">
    <property type="entry name" value="RNA_pol_sigma_r2"/>
</dbReference>
<evidence type="ECO:0000256" key="2">
    <source>
        <dbReference type="ARBA" id="ARBA00022969"/>
    </source>
</evidence>
<dbReference type="Gene3D" id="1.10.10.10">
    <property type="entry name" value="Winged helix-like DNA-binding domain superfamily/Winged helix DNA-binding domain"/>
    <property type="match status" value="2"/>
</dbReference>
<evidence type="ECO:0000256" key="3">
    <source>
        <dbReference type="ARBA" id="ARBA00023015"/>
    </source>
</evidence>
<dbReference type="NCBIfam" id="TIGR02937">
    <property type="entry name" value="sigma70-ECF"/>
    <property type="match status" value="1"/>
</dbReference>
<keyword evidence="9" id="KW-1185">Reference proteome</keyword>
<keyword evidence="6" id="KW-0804">Transcription</keyword>
<dbReference type="InterPro" id="IPR014284">
    <property type="entry name" value="RNA_pol_sigma-70_dom"/>
</dbReference>
<feature type="domain" description="HTH cro/C1-type" evidence="7">
    <location>
        <begin position="203"/>
        <end position="226"/>
    </location>
</feature>
<dbReference type="Pfam" id="PF04545">
    <property type="entry name" value="Sigma70_r4"/>
    <property type="match status" value="1"/>
</dbReference>
<gene>
    <name evidence="8" type="ORF">H8S11_12225</name>
</gene>
<evidence type="ECO:0000256" key="6">
    <source>
        <dbReference type="ARBA" id="ARBA00023163"/>
    </source>
</evidence>
<dbReference type="PROSITE" id="PS00716">
    <property type="entry name" value="SIGMA70_2"/>
    <property type="match status" value="1"/>
</dbReference>
<evidence type="ECO:0000313" key="9">
    <source>
        <dbReference type="Proteomes" id="UP000628736"/>
    </source>
</evidence>
<dbReference type="InterPro" id="IPR036388">
    <property type="entry name" value="WH-like_DNA-bd_sf"/>
</dbReference>
<keyword evidence="3" id="KW-0805">Transcription regulation</keyword>
<dbReference type="PROSITE" id="PS50943">
    <property type="entry name" value="HTH_CROC1"/>
    <property type="match status" value="1"/>
</dbReference>
<keyword evidence="5" id="KW-0238">DNA-binding</keyword>
<accession>A0A8J6M911</accession>
<dbReference type="InterPro" id="IPR000943">
    <property type="entry name" value="RNA_pol_sigma70"/>
</dbReference>
<evidence type="ECO:0000256" key="5">
    <source>
        <dbReference type="ARBA" id="ARBA00023125"/>
    </source>
</evidence>
<dbReference type="GO" id="GO:0003677">
    <property type="term" value="F:DNA binding"/>
    <property type="evidence" value="ECO:0007669"/>
    <property type="project" value="UniProtKB-KW"/>
</dbReference>
<keyword evidence="4" id="KW-0731">Sigma factor</keyword>
<organism evidence="8 9">
    <name type="scientific">Flintibacter hominis</name>
    <dbReference type="NCBI Taxonomy" id="2763048"/>
    <lineage>
        <taxon>Bacteria</taxon>
        <taxon>Bacillati</taxon>
        <taxon>Bacillota</taxon>
        <taxon>Clostridia</taxon>
        <taxon>Eubacteriales</taxon>
        <taxon>Flintibacter</taxon>
    </lineage>
</organism>
<dbReference type="InterPro" id="IPR007627">
    <property type="entry name" value="RNA_pol_sigma70_r2"/>
</dbReference>
<dbReference type="SUPFAM" id="SSF88659">
    <property type="entry name" value="Sigma3 and sigma4 domains of RNA polymerase sigma factors"/>
    <property type="match status" value="2"/>
</dbReference>
<reference evidence="8" key="1">
    <citation type="submission" date="2020-08" db="EMBL/GenBank/DDBJ databases">
        <title>Genome public.</title>
        <authorList>
            <person name="Liu C."/>
            <person name="Sun Q."/>
        </authorList>
    </citation>
    <scope>NUCLEOTIDE SEQUENCE</scope>
    <source>
        <strain evidence="8">NSJ-23</strain>
    </source>
</reference>
<dbReference type="GO" id="GO:0016987">
    <property type="term" value="F:sigma factor activity"/>
    <property type="evidence" value="ECO:0007669"/>
    <property type="project" value="UniProtKB-KW"/>
</dbReference>
<dbReference type="Pfam" id="PF04542">
    <property type="entry name" value="Sigma70_r2"/>
    <property type="match status" value="1"/>
</dbReference>
<evidence type="ECO:0000313" key="8">
    <source>
        <dbReference type="EMBL" id="MBC5723577.1"/>
    </source>
</evidence>
<dbReference type="AlphaFoldDB" id="A0A8J6M911"/>
<dbReference type="PANTHER" id="PTHR30385">
    <property type="entry name" value="SIGMA FACTOR F FLAGELLAR"/>
    <property type="match status" value="1"/>
</dbReference>
<evidence type="ECO:0000259" key="7">
    <source>
        <dbReference type="PROSITE" id="PS50943"/>
    </source>
</evidence>
<dbReference type="Gene3D" id="1.20.120.1810">
    <property type="match status" value="1"/>
</dbReference>
<dbReference type="GO" id="GO:0006352">
    <property type="term" value="P:DNA-templated transcription initiation"/>
    <property type="evidence" value="ECO:0007669"/>
    <property type="project" value="InterPro"/>
</dbReference>
<keyword evidence="2" id="KW-0749">Sporulation</keyword>
<dbReference type="RefSeq" id="WP_186853308.1">
    <property type="nucleotide sequence ID" value="NZ_JACOPO010000010.1"/>
</dbReference>
<dbReference type="Pfam" id="PF04539">
    <property type="entry name" value="Sigma70_r3"/>
    <property type="match status" value="1"/>
</dbReference>
<name>A0A8J6M911_9FIRM</name>
<dbReference type="InterPro" id="IPR013324">
    <property type="entry name" value="RNA_pol_sigma_r3/r4-like"/>
</dbReference>
<dbReference type="InterPro" id="IPR001387">
    <property type="entry name" value="Cro/C1-type_HTH"/>
</dbReference>
<dbReference type="InterPro" id="IPR007630">
    <property type="entry name" value="RNA_pol_sigma70_r4"/>
</dbReference>
<dbReference type="CDD" id="cd06171">
    <property type="entry name" value="Sigma70_r4"/>
    <property type="match status" value="1"/>
</dbReference>
<protein>
    <submittedName>
        <fullName evidence="8">Sigma-70 family RNA polymerase sigma factor</fullName>
    </submittedName>
</protein>
<dbReference type="SUPFAM" id="SSF88946">
    <property type="entry name" value="Sigma2 domain of RNA polymerase sigma factors"/>
    <property type="match status" value="1"/>
</dbReference>
<sequence length="238" mass="26257">MSGTLSDLDLLEAARNGDSRACEQVLEENNGLIWSVVRRYYGRGVEPDDLYQLGCLGFLKAVRGFDQSYGTQFSTYAVPKIAGEIRRFLRDDGPVKVSRGLKERGMSVRNARSKLSTRLGREPTLSELAQDTGLSPEEIASAETAAEPVISLQAETGDGGLTLEGLLTAGGEEEGLVERLTLRTALSTLPEREQQVLLLRYYRGMTQVQTARVLGVSQVQVSRLERRALDRLRQELVP</sequence>
<dbReference type="PRINTS" id="PR00046">
    <property type="entry name" value="SIGMA70FCT"/>
</dbReference>
<comment type="caution">
    <text evidence="8">The sequence shown here is derived from an EMBL/GenBank/DDBJ whole genome shotgun (WGS) entry which is preliminary data.</text>
</comment>
<dbReference type="InterPro" id="IPR007624">
    <property type="entry name" value="RNA_pol_sigma70_r3"/>
</dbReference>
<proteinExistence type="inferred from homology"/>
<dbReference type="GO" id="GO:0030435">
    <property type="term" value="P:sporulation resulting in formation of a cellular spore"/>
    <property type="evidence" value="ECO:0007669"/>
    <property type="project" value="UniProtKB-KW"/>
</dbReference>
<evidence type="ECO:0000256" key="1">
    <source>
        <dbReference type="ARBA" id="ARBA00007788"/>
    </source>
</evidence>
<evidence type="ECO:0000256" key="4">
    <source>
        <dbReference type="ARBA" id="ARBA00023082"/>
    </source>
</evidence>
<comment type="similarity">
    <text evidence="1">Belongs to the sigma-70 factor family.</text>
</comment>
<dbReference type="EMBL" id="JACOPO010000010">
    <property type="protein sequence ID" value="MBC5723577.1"/>
    <property type="molecule type" value="Genomic_DNA"/>
</dbReference>